<name>A0A6M2B7I7_9GAMM</name>
<protein>
    <submittedName>
        <fullName evidence="8">MFS transporter</fullName>
    </submittedName>
</protein>
<feature type="transmembrane region" description="Helical" evidence="6">
    <location>
        <begin position="207"/>
        <end position="228"/>
    </location>
</feature>
<evidence type="ECO:0000256" key="5">
    <source>
        <dbReference type="ARBA" id="ARBA00023136"/>
    </source>
</evidence>
<evidence type="ECO:0000313" key="9">
    <source>
        <dbReference type="Proteomes" id="UP000476696"/>
    </source>
</evidence>
<feature type="domain" description="Major facilitator superfamily (MFS) profile" evidence="7">
    <location>
        <begin position="23"/>
        <end position="505"/>
    </location>
</feature>
<evidence type="ECO:0000256" key="2">
    <source>
        <dbReference type="ARBA" id="ARBA00022448"/>
    </source>
</evidence>
<dbReference type="EMBL" id="JAADJS010000003">
    <property type="protein sequence ID" value="NGX88652.1"/>
    <property type="molecule type" value="Genomic_DNA"/>
</dbReference>
<dbReference type="AlphaFoldDB" id="A0A6M2B7I7"/>
<gene>
    <name evidence="8" type="ORF">GW579_16360</name>
</gene>
<keyword evidence="4 6" id="KW-1133">Transmembrane helix</keyword>
<comment type="subcellular location">
    <subcellularLocation>
        <location evidence="1">Membrane</location>
        <topology evidence="1">Multi-pass membrane protein</topology>
    </subcellularLocation>
</comment>
<dbReference type="SUPFAM" id="SSF103473">
    <property type="entry name" value="MFS general substrate transporter"/>
    <property type="match status" value="1"/>
</dbReference>
<reference evidence="8 9" key="1">
    <citation type="submission" date="2020-03" db="EMBL/GenBank/DDBJ databases">
        <title>Rahnella aceri sp. nov., isoated from traditional Jeju Makgeolli.</title>
        <authorList>
            <person name="Kim I.S."/>
            <person name="Jeon D."/>
        </authorList>
    </citation>
    <scope>NUCLEOTIDE SEQUENCE [LARGE SCALE GENOMIC DNA]</scope>
    <source>
        <strain evidence="8 9">Lac-M11</strain>
    </source>
</reference>
<evidence type="ECO:0000313" key="8">
    <source>
        <dbReference type="EMBL" id="NGX88652.1"/>
    </source>
</evidence>
<dbReference type="GO" id="GO:0016020">
    <property type="term" value="C:membrane"/>
    <property type="evidence" value="ECO:0007669"/>
    <property type="project" value="UniProtKB-SubCell"/>
</dbReference>
<dbReference type="PANTHER" id="PTHR42718:SF9">
    <property type="entry name" value="MAJOR FACILITATOR SUPERFAMILY MULTIDRUG TRANSPORTER MFSC"/>
    <property type="match status" value="1"/>
</dbReference>
<dbReference type="InterPro" id="IPR020846">
    <property type="entry name" value="MFS_dom"/>
</dbReference>
<evidence type="ECO:0000256" key="1">
    <source>
        <dbReference type="ARBA" id="ARBA00004141"/>
    </source>
</evidence>
<proteinExistence type="predicted"/>
<feature type="transmembrane region" description="Helical" evidence="6">
    <location>
        <begin position="89"/>
        <end position="108"/>
    </location>
</feature>
<feature type="transmembrane region" description="Helical" evidence="6">
    <location>
        <begin position="279"/>
        <end position="298"/>
    </location>
</feature>
<feature type="transmembrane region" description="Helical" evidence="6">
    <location>
        <begin position="175"/>
        <end position="195"/>
    </location>
</feature>
<dbReference type="GO" id="GO:0022857">
    <property type="term" value="F:transmembrane transporter activity"/>
    <property type="evidence" value="ECO:0007669"/>
    <property type="project" value="InterPro"/>
</dbReference>
<keyword evidence="9" id="KW-1185">Reference proteome</keyword>
<evidence type="ECO:0000259" key="7">
    <source>
        <dbReference type="PROSITE" id="PS50850"/>
    </source>
</evidence>
<evidence type="ECO:0000256" key="4">
    <source>
        <dbReference type="ARBA" id="ARBA00022989"/>
    </source>
</evidence>
<dbReference type="PANTHER" id="PTHR42718">
    <property type="entry name" value="MAJOR FACILITATOR SUPERFAMILY MULTIDRUG TRANSPORTER MFSC"/>
    <property type="match status" value="1"/>
</dbReference>
<dbReference type="RefSeq" id="WP_165060251.1">
    <property type="nucleotide sequence ID" value="NZ_JAADJS010000003.1"/>
</dbReference>
<feature type="transmembrane region" description="Helical" evidence="6">
    <location>
        <begin position="240"/>
        <end position="259"/>
    </location>
</feature>
<organism evidence="8 9">
    <name type="scientific">Rahnella contaminans</name>
    <dbReference type="NCBI Taxonomy" id="2703882"/>
    <lineage>
        <taxon>Bacteria</taxon>
        <taxon>Pseudomonadati</taxon>
        <taxon>Pseudomonadota</taxon>
        <taxon>Gammaproteobacteria</taxon>
        <taxon>Enterobacterales</taxon>
        <taxon>Yersiniaceae</taxon>
        <taxon>Rahnella</taxon>
    </lineage>
</organism>
<keyword evidence="5 6" id="KW-0472">Membrane</keyword>
<feature type="transmembrane region" description="Helical" evidence="6">
    <location>
        <begin position="346"/>
        <end position="365"/>
    </location>
</feature>
<dbReference type="Pfam" id="PF07690">
    <property type="entry name" value="MFS_1"/>
    <property type="match status" value="1"/>
</dbReference>
<feature type="transmembrane region" description="Helical" evidence="6">
    <location>
        <begin position="148"/>
        <end position="169"/>
    </location>
</feature>
<dbReference type="InterPro" id="IPR036259">
    <property type="entry name" value="MFS_trans_sf"/>
</dbReference>
<dbReference type="Proteomes" id="UP000476696">
    <property type="component" value="Unassembled WGS sequence"/>
</dbReference>
<evidence type="ECO:0000256" key="3">
    <source>
        <dbReference type="ARBA" id="ARBA00022692"/>
    </source>
</evidence>
<feature type="transmembrane region" description="Helical" evidence="6">
    <location>
        <begin position="318"/>
        <end position="339"/>
    </location>
</feature>
<keyword evidence="3 6" id="KW-0812">Transmembrane</keyword>
<comment type="caution">
    <text evidence="8">The sequence shown here is derived from an EMBL/GenBank/DDBJ whole genome shotgun (WGS) entry which is preliminary data.</text>
</comment>
<evidence type="ECO:0000256" key="6">
    <source>
        <dbReference type="SAM" id="Phobius"/>
    </source>
</evidence>
<dbReference type="InterPro" id="IPR011701">
    <property type="entry name" value="MFS"/>
</dbReference>
<sequence>MQTLAQPKAMPPAATFDLRIMTGLTGILLASLVAGLNEHVTDIAMTDVRGVLSISYDEGSWLTTLYEAAQVAAMAFAPWFSATLSLRRFTLGVTAAFMVAGVLCPFAPNLPVLYVLRTVQGLFGGCLPPMLMSAALRFLPPGIKLYGLGAYALTATFGPNLGIPLAALWTEYTGWQMVFWQIIPLCLLAIAAVHWGIPQDPLRLERFAQFNGVGLLLGLPAITSLVVVLEQGTRLGWLDSPFICRMLLLGLTTLTLFMVNEWFHPLPFFKVQQLARRNLTFSLITLGGVLVILVAVPGVPAGYLAEIRGYRPVQTAPLALYVALGQLAALPLVSALCNIRRVDCRWVLACGLGLIAVTCYLGSAMTSDWIRNNFYGLQMLQILGQPMAVIPLLLLATNGLPPAEGPFASAWFNTVKGMAAVAGTGVLEGLSTAREHFHSNTLVNQWGNSGQGLSFSHSGSESLPALAEQIHVQAVVLASADVYQVMVVLTVILILFIPLMATRVYPPRPLASPSIS</sequence>
<feature type="transmembrane region" description="Helical" evidence="6">
    <location>
        <begin position="114"/>
        <end position="136"/>
    </location>
</feature>
<feature type="transmembrane region" description="Helical" evidence="6">
    <location>
        <begin position="482"/>
        <end position="501"/>
    </location>
</feature>
<feature type="transmembrane region" description="Helical" evidence="6">
    <location>
        <begin position="20"/>
        <end position="40"/>
    </location>
</feature>
<accession>A0A6M2B7I7</accession>
<keyword evidence="2" id="KW-0813">Transport</keyword>
<dbReference type="PROSITE" id="PS50850">
    <property type="entry name" value="MFS"/>
    <property type="match status" value="1"/>
</dbReference>
<dbReference type="Gene3D" id="1.20.1250.20">
    <property type="entry name" value="MFS general substrate transporter like domains"/>
    <property type="match status" value="1"/>
</dbReference>